<evidence type="ECO:0000313" key="3">
    <source>
        <dbReference type="Proteomes" id="UP000006327"/>
    </source>
</evidence>
<dbReference type="AlphaFoldDB" id="K6YSY4"/>
<evidence type="ECO:0000313" key="2">
    <source>
        <dbReference type="EMBL" id="GAC19788.1"/>
    </source>
</evidence>
<dbReference type="eggNOG" id="COG2850">
    <property type="taxonomic scope" value="Bacteria"/>
</dbReference>
<evidence type="ECO:0000259" key="1">
    <source>
        <dbReference type="PROSITE" id="PS51184"/>
    </source>
</evidence>
<sequence>MAGCTLSEIPDDVLNSSKPLILRGLVSQWPLVQAANASSKNAIDYIRQYYQGMEIGAFVAGAEQEGRYFYNAEMNGFNFSKQRGNLEPIFDFFCGQSQPPEQKHIYVGSANVDQVFPGFKNNNNLPALDKLKPLTSIWLGNQSRIAAHHDTPQNIACCVAGKRRVTLFSPEQVENLYIGPLDLTPAGQAISLVDFHKPDLHKYPKFQHVKPQIAELQPGDALVIPSLWWHHVEGLSNFNALVNFWWSDSPSYSAAPMDALLHALLAIKHLPKEQKQAWKSIYDHYIFNQDEHAFDYLPEAHKGLLTNKNELAARHLRRYLLNKLNR</sequence>
<dbReference type="Gene3D" id="2.60.120.10">
    <property type="entry name" value="Jelly Rolls"/>
    <property type="match status" value="1"/>
</dbReference>
<dbReference type="STRING" id="493475.GARC_2823"/>
<dbReference type="InterPro" id="IPR014710">
    <property type="entry name" value="RmlC-like_jellyroll"/>
</dbReference>
<gene>
    <name evidence="2" type="ORF">GARC_2823</name>
</gene>
<reference evidence="2 3" key="1">
    <citation type="journal article" date="2017" name="Antonie Van Leeuwenhoek">
        <title>Rhizobium rhizosphaerae sp. nov., a novel species isolated from rice rhizosphere.</title>
        <authorList>
            <person name="Zhao J.J."/>
            <person name="Zhang J."/>
            <person name="Zhang R.J."/>
            <person name="Zhang C.W."/>
            <person name="Yin H.Q."/>
            <person name="Zhang X.X."/>
        </authorList>
    </citation>
    <scope>NUCLEOTIDE SEQUENCE [LARGE SCALE GENOMIC DNA]</scope>
    <source>
        <strain evidence="2 3">BSs20135</strain>
    </source>
</reference>
<protein>
    <submittedName>
        <fullName evidence="2">Pass1-related protein</fullName>
    </submittedName>
</protein>
<feature type="domain" description="JmjC" evidence="1">
    <location>
        <begin position="69"/>
        <end position="261"/>
    </location>
</feature>
<comment type="caution">
    <text evidence="2">The sequence shown here is derived from an EMBL/GenBank/DDBJ whole genome shotgun (WGS) entry which is preliminary data.</text>
</comment>
<proteinExistence type="predicted"/>
<keyword evidence="3" id="KW-1185">Reference proteome</keyword>
<dbReference type="PANTHER" id="PTHR12461">
    <property type="entry name" value="HYPOXIA-INDUCIBLE FACTOR 1 ALPHA INHIBITOR-RELATED"/>
    <property type="match status" value="1"/>
</dbReference>
<organism evidence="2 3">
    <name type="scientific">Paraglaciecola arctica BSs20135</name>
    <dbReference type="NCBI Taxonomy" id="493475"/>
    <lineage>
        <taxon>Bacteria</taxon>
        <taxon>Pseudomonadati</taxon>
        <taxon>Pseudomonadota</taxon>
        <taxon>Gammaproteobacteria</taxon>
        <taxon>Alteromonadales</taxon>
        <taxon>Alteromonadaceae</taxon>
        <taxon>Paraglaciecola</taxon>
    </lineage>
</organism>
<name>K6YSY4_9ALTE</name>
<dbReference type="InterPro" id="IPR003347">
    <property type="entry name" value="JmjC_dom"/>
</dbReference>
<dbReference type="Proteomes" id="UP000006327">
    <property type="component" value="Unassembled WGS sequence"/>
</dbReference>
<dbReference type="SUPFAM" id="SSF51197">
    <property type="entry name" value="Clavaminate synthase-like"/>
    <property type="match status" value="1"/>
</dbReference>
<dbReference type="InterPro" id="IPR041667">
    <property type="entry name" value="Cupin_8"/>
</dbReference>
<dbReference type="EMBL" id="BAEO01000039">
    <property type="protein sequence ID" value="GAC19788.1"/>
    <property type="molecule type" value="Genomic_DNA"/>
</dbReference>
<dbReference type="Pfam" id="PF13621">
    <property type="entry name" value="Cupin_8"/>
    <property type="match status" value="1"/>
</dbReference>
<dbReference type="PANTHER" id="PTHR12461:SF105">
    <property type="entry name" value="HYPOXIA-INDUCIBLE FACTOR 1-ALPHA INHIBITOR"/>
    <property type="match status" value="1"/>
</dbReference>
<dbReference type="PROSITE" id="PS51184">
    <property type="entry name" value="JMJC"/>
    <property type="match status" value="1"/>
</dbReference>
<dbReference type="SMART" id="SM00558">
    <property type="entry name" value="JmjC"/>
    <property type="match status" value="1"/>
</dbReference>
<accession>K6YSY4</accession>